<name>A0ABN7WEJ9_GIGMA</name>
<accession>A0ABN7WEJ9</accession>
<evidence type="ECO:0000313" key="2">
    <source>
        <dbReference type="Proteomes" id="UP000789901"/>
    </source>
</evidence>
<proteinExistence type="predicted"/>
<evidence type="ECO:0000313" key="1">
    <source>
        <dbReference type="EMBL" id="CAG8829635.1"/>
    </source>
</evidence>
<comment type="caution">
    <text evidence="1">The sequence shown here is derived from an EMBL/GenBank/DDBJ whole genome shotgun (WGS) entry which is preliminary data.</text>
</comment>
<organism evidence="1 2">
    <name type="scientific">Gigaspora margarita</name>
    <dbReference type="NCBI Taxonomy" id="4874"/>
    <lineage>
        <taxon>Eukaryota</taxon>
        <taxon>Fungi</taxon>
        <taxon>Fungi incertae sedis</taxon>
        <taxon>Mucoromycota</taxon>
        <taxon>Glomeromycotina</taxon>
        <taxon>Glomeromycetes</taxon>
        <taxon>Diversisporales</taxon>
        <taxon>Gigasporaceae</taxon>
        <taxon>Gigaspora</taxon>
    </lineage>
</organism>
<dbReference type="Proteomes" id="UP000789901">
    <property type="component" value="Unassembled WGS sequence"/>
</dbReference>
<keyword evidence="2" id="KW-1185">Reference proteome</keyword>
<gene>
    <name evidence="1" type="ORF">GMARGA_LOCUS30039</name>
</gene>
<dbReference type="EMBL" id="CAJVQB010041551">
    <property type="protein sequence ID" value="CAG8829635.1"/>
    <property type="molecule type" value="Genomic_DNA"/>
</dbReference>
<reference evidence="1 2" key="1">
    <citation type="submission" date="2021-06" db="EMBL/GenBank/DDBJ databases">
        <authorList>
            <person name="Kallberg Y."/>
            <person name="Tangrot J."/>
            <person name="Rosling A."/>
        </authorList>
    </citation>
    <scope>NUCLEOTIDE SEQUENCE [LARGE SCALE GENOMIC DNA]</scope>
    <source>
        <strain evidence="1 2">120-4 pot B 10/14</strain>
    </source>
</reference>
<sequence>APVTENPYLEMNGTWKDCRNTIPGDYGARVMSTLRLPSGVLYR</sequence>
<protein>
    <submittedName>
        <fullName evidence="1">856_t:CDS:1</fullName>
    </submittedName>
</protein>
<feature type="non-terminal residue" evidence="1">
    <location>
        <position position="1"/>
    </location>
</feature>